<sequence length="164" mass="17829">MKGMGFVNTTASAVLVLVLPVVWHSLMAVIFVGNGLCGLHQWKAMGFVNTTASAVLVLVLPVVLALFDGSDLCGLRQWKAIRSSKGQGARGKVQGARGKVQGASDLYARRLTSNVQKRGYVLLTPQLFVLWQISPPTDFMHKLILNLIVGGKEALLQRMMLSIR</sequence>
<keyword evidence="3" id="KW-1185">Reference proteome</keyword>
<proteinExistence type="predicted"/>
<comment type="caution">
    <text evidence="2">The sequence shown here is derived from an EMBL/GenBank/DDBJ whole genome shotgun (WGS) entry which is preliminary data.</text>
</comment>
<evidence type="ECO:0000313" key="2">
    <source>
        <dbReference type="EMBL" id="GKV45134.1"/>
    </source>
</evidence>
<keyword evidence="1" id="KW-0472">Membrane</keyword>
<protein>
    <submittedName>
        <fullName evidence="2">Uncharacterized protein</fullName>
    </submittedName>
</protein>
<dbReference type="AlphaFoldDB" id="A0AAV5M7E6"/>
<gene>
    <name evidence="2" type="ORF">SLEP1_g52249</name>
</gene>
<feature type="transmembrane region" description="Helical" evidence="1">
    <location>
        <begin position="44"/>
        <end position="67"/>
    </location>
</feature>
<evidence type="ECO:0000313" key="3">
    <source>
        <dbReference type="Proteomes" id="UP001054252"/>
    </source>
</evidence>
<evidence type="ECO:0000256" key="1">
    <source>
        <dbReference type="SAM" id="Phobius"/>
    </source>
</evidence>
<reference evidence="2 3" key="1">
    <citation type="journal article" date="2021" name="Commun. Biol.">
        <title>The genome of Shorea leprosula (Dipterocarpaceae) highlights the ecological relevance of drought in aseasonal tropical rainforests.</title>
        <authorList>
            <person name="Ng K.K.S."/>
            <person name="Kobayashi M.J."/>
            <person name="Fawcett J.A."/>
            <person name="Hatakeyama M."/>
            <person name="Paape T."/>
            <person name="Ng C.H."/>
            <person name="Ang C.C."/>
            <person name="Tnah L.H."/>
            <person name="Lee C.T."/>
            <person name="Nishiyama T."/>
            <person name="Sese J."/>
            <person name="O'Brien M.J."/>
            <person name="Copetti D."/>
            <person name="Mohd Noor M.I."/>
            <person name="Ong R.C."/>
            <person name="Putra M."/>
            <person name="Sireger I.Z."/>
            <person name="Indrioko S."/>
            <person name="Kosugi Y."/>
            <person name="Izuno A."/>
            <person name="Isagi Y."/>
            <person name="Lee S.L."/>
            <person name="Shimizu K.K."/>
        </authorList>
    </citation>
    <scope>NUCLEOTIDE SEQUENCE [LARGE SCALE GENOMIC DNA]</scope>
    <source>
        <strain evidence="2">214</strain>
    </source>
</reference>
<keyword evidence="1" id="KW-1133">Transmembrane helix</keyword>
<dbReference type="EMBL" id="BPVZ01000190">
    <property type="protein sequence ID" value="GKV45134.1"/>
    <property type="molecule type" value="Genomic_DNA"/>
</dbReference>
<organism evidence="2 3">
    <name type="scientific">Rubroshorea leprosula</name>
    <dbReference type="NCBI Taxonomy" id="152421"/>
    <lineage>
        <taxon>Eukaryota</taxon>
        <taxon>Viridiplantae</taxon>
        <taxon>Streptophyta</taxon>
        <taxon>Embryophyta</taxon>
        <taxon>Tracheophyta</taxon>
        <taxon>Spermatophyta</taxon>
        <taxon>Magnoliopsida</taxon>
        <taxon>eudicotyledons</taxon>
        <taxon>Gunneridae</taxon>
        <taxon>Pentapetalae</taxon>
        <taxon>rosids</taxon>
        <taxon>malvids</taxon>
        <taxon>Malvales</taxon>
        <taxon>Dipterocarpaceae</taxon>
        <taxon>Rubroshorea</taxon>
    </lineage>
</organism>
<name>A0AAV5M7E6_9ROSI</name>
<dbReference type="Proteomes" id="UP001054252">
    <property type="component" value="Unassembled WGS sequence"/>
</dbReference>
<keyword evidence="1" id="KW-0812">Transmembrane</keyword>
<feature type="transmembrane region" description="Helical" evidence="1">
    <location>
        <begin position="12"/>
        <end position="32"/>
    </location>
</feature>
<accession>A0AAV5M7E6</accession>